<gene>
    <name evidence="2" type="ORF">SAMN05216223_12834</name>
</gene>
<feature type="region of interest" description="Disordered" evidence="1">
    <location>
        <begin position="38"/>
        <end position="72"/>
    </location>
</feature>
<accession>A0A1H6E9L1</accession>
<evidence type="ECO:0000313" key="3">
    <source>
        <dbReference type="Proteomes" id="UP000236754"/>
    </source>
</evidence>
<evidence type="ECO:0000313" key="2">
    <source>
        <dbReference type="EMBL" id="SEG93626.1"/>
    </source>
</evidence>
<dbReference type="InterPro" id="IPR045701">
    <property type="entry name" value="DUF6059"/>
</dbReference>
<dbReference type="Pfam" id="PF19534">
    <property type="entry name" value="DUF6059"/>
    <property type="match status" value="1"/>
</dbReference>
<feature type="compositionally biased region" description="Basic and acidic residues" evidence="1">
    <location>
        <begin position="46"/>
        <end position="72"/>
    </location>
</feature>
<proteinExistence type="predicted"/>
<evidence type="ECO:0000256" key="1">
    <source>
        <dbReference type="SAM" id="MobiDB-lite"/>
    </source>
</evidence>
<name>A0A1H6E9L1_9ACTN</name>
<organism evidence="2 3">
    <name type="scientific">Actinacidiphila yanglinensis</name>
    <dbReference type="NCBI Taxonomy" id="310779"/>
    <lineage>
        <taxon>Bacteria</taxon>
        <taxon>Bacillati</taxon>
        <taxon>Actinomycetota</taxon>
        <taxon>Actinomycetes</taxon>
        <taxon>Kitasatosporales</taxon>
        <taxon>Streptomycetaceae</taxon>
        <taxon>Actinacidiphila</taxon>
    </lineage>
</organism>
<reference evidence="2 3" key="1">
    <citation type="submission" date="2016-10" db="EMBL/GenBank/DDBJ databases">
        <authorList>
            <person name="de Groot N.N."/>
        </authorList>
    </citation>
    <scope>NUCLEOTIDE SEQUENCE [LARGE SCALE GENOMIC DNA]</scope>
    <source>
        <strain evidence="2 3">CGMCC 4.2023</strain>
    </source>
</reference>
<dbReference type="Proteomes" id="UP000236754">
    <property type="component" value="Unassembled WGS sequence"/>
</dbReference>
<sequence>MDGNSHCRRRLRALARAIMRTLISYGSLYVADPEGKATLGDMLARGPERDAPPPPDDPRPGHPERIRPDIPLTELERRLSRELFPVRFDWPED</sequence>
<dbReference type="AlphaFoldDB" id="A0A1H6E9L1"/>
<keyword evidence="3" id="KW-1185">Reference proteome</keyword>
<dbReference type="RefSeq" id="WP_103890603.1">
    <property type="nucleotide sequence ID" value="NZ_FNVU01000028.1"/>
</dbReference>
<protein>
    <submittedName>
        <fullName evidence="2">Uncharacterized protein</fullName>
    </submittedName>
</protein>
<dbReference type="EMBL" id="FNVU01000028">
    <property type="protein sequence ID" value="SEG93626.1"/>
    <property type="molecule type" value="Genomic_DNA"/>
</dbReference>